<dbReference type="SUPFAM" id="SSF52540">
    <property type="entry name" value="P-loop containing nucleoside triphosphate hydrolases"/>
    <property type="match status" value="1"/>
</dbReference>
<protein>
    <submittedName>
        <fullName evidence="4">Histone deacetylase HDT1 isoform X1</fullName>
    </submittedName>
</protein>
<dbReference type="Pfam" id="PF17800">
    <property type="entry name" value="NPL"/>
    <property type="match status" value="1"/>
</dbReference>
<reference evidence="3" key="1">
    <citation type="journal article" date="2020" name="Nat. Genet.">
        <title>Genomic diversifications of five Gossypium allopolyploid species and their impact on cotton improvement.</title>
        <authorList>
            <person name="Chen Z.J."/>
            <person name="Sreedasyam A."/>
            <person name="Ando A."/>
            <person name="Song Q."/>
            <person name="De Santiago L.M."/>
            <person name="Hulse-Kemp A.M."/>
            <person name="Ding M."/>
            <person name="Ye W."/>
            <person name="Kirkbride R.C."/>
            <person name="Jenkins J."/>
            <person name="Plott C."/>
            <person name="Lovell J."/>
            <person name="Lin Y.M."/>
            <person name="Vaughn R."/>
            <person name="Liu B."/>
            <person name="Simpson S."/>
            <person name="Scheffler B.E."/>
            <person name="Wen L."/>
            <person name="Saski C.A."/>
            <person name="Grover C.E."/>
            <person name="Hu G."/>
            <person name="Conover J.L."/>
            <person name="Carlson J.W."/>
            <person name="Shu S."/>
            <person name="Boston L.B."/>
            <person name="Williams M."/>
            <person name="Peterson D.G."/>
            <person name="McGee K."/>
            <person name="Jones D.C."/>
            <person name="Wendel J.F."/>
            <person name="Stelly D.M."/>
            <person name="Grimwood J."/>
            <person name="Schmutz J."/>
        </authorList>
    </citation>
    <scope>NUCLEOTIDE SEQUENCE [LARGE SCALE GENOMIC DNA]</scope>
    <source>
        <strain evidence="3">cv. TM-1</strain>
    </source>
</reference>
<dbReference type="Gene3D" id="2.60.120.340">
    <property type="entry name" value="Nucleoplasmin core domain"/>
    <property type="match status" value="1"/>
</dbReference>
<organism evidence="3 4">
    <name type="scientific">Gossypium hirsutum</name>
    <name type="common">Upland cotton</name>
    <name type="synonym">Gossypium mexicanum</name>
    <dbReference type="NCBI Taxonomy" id="3635"/>
    <lineage>
        <taxon>Eukaryota</taxon>
        <taxon>Viridiplantae</taxon>
        <taxon>Streptophyta</taxon>
        <taxon>Embryophyta</taxon>
        <taxon>Tracheophyta</taxon>
        <taxon>Spermatophyta</taxon>
        <taxon>Magnoliopsida</taxon>
        <taxon>eudicotyledons</taxon>
        <taxon>Gunneridae</taxon>
        <taxon>Pentapetalae</taxon>
        <taxon>rosids</taxon>
        <taxon>malvids</taxon>
        <taxon>Malvales</taxon>
        <taxon>Malvaceae</taxon>
        <taxon>Malvoideae</taxon>
        <taxon>Gossypium</taxon>
    </lineage>
</organism>
<gene>
    <name evidence="4" type="primary">LOC107955725</name>
</gene>
<reference evidence="4" key="2">
    <citation type="submission" date="2025-08" db="UniProtKB">
        <authorList>
            <consortium name="RefSeq"/>
        </authorList>
    </citation>
    <scope>IDENTIFICATION</scope>
</reference>
<dbReference type="InterPro" id="IPR045063">
    <property type="entry name" value="Dynamin_N"/>
</dbReference>
<dbReference type="SMART" id="SM00053">
    <property type="entry name" value="DYNc"/>
    <property type="match status" value="1"/>
</dbReference>
<dbReference type="PANTHER" id="PTHR11566">
    <property type="entry name" value="DYNAMIN"/>
    <property type="match status" value="1"/>
</dbReference>
<evidence type="ECO:0000256" key="1">
    <source>
        <dbReference type="SAM" id="MobiDB-lite"/>
    </source>
</evidence>
<name>A0ABM3BZK5_GOSHI</name>
<dbReference type="InterPro" id="IPR001401">
    <property type="entry name" value="Dynamin_GTPase"/>
</dbReference>
<dbReference type="InterPro" id="IPR041232">
    <property type="entry name" value="NPL"/>
</dbReference>
<dbReference type="GeneID" id="107955725"/>
<feature type="region of interest" description="Disordered" evidence="1">
    <location>
        <begin position="137"/>
        <end position="246"/>
    </location>
</feature>
<dbReference type="InterPro" id="IPR022812">
    <property type="entry name" value="Dynamin"/>
</dbReference>
<sequence length="384" mass="42001">MEFWGIEVKSGQPIKADPGANYVIHLSQASLGESKNKAESVPLYVNVDGKKLILGTLSHQSCPQLSFDLVFDEEFELSHNWKNGSVYFLGYKTFIPEEGDDFGMSSEEESKEEEEEELPVAAAAAVNGKAMLDAKTAKANAGKPDAVKQSGKIAEPSNNKKSEDEDDDDESEDESGSDEEDDSDDDDEFDEMSIDESSDDEDKETPKKVESSNKRPAEAATPASAKKAKSAVTPQKTDGKKGGHTTSSKAIWEKFCKVSKAMPGKRFYDFSEIRREIQAETDRDAGGNKGVSDKQIRLKIFSPNVLDITLMDLPGITKVTVGDQPSDIEARIRKMIMSYIKQPSCLIIAVTPANSDLANFDALQIAGNADLDGKLYDQNPNFCI</sequence>
<feature type="compositionally biased region" description="Acidic residues" evidence="1">
    <location>
        <begin position="164"/>
        <end position="203"/>
    </location>
</feature>
<dbReference type="PANTHER" id="PTHR11566:SF21">
    <property type="entry name" value="DYNAMIN RELATED PROTEIN 1, ISOFORM A"/>
    <property type="match status" value="1"/>
</dbReference>
<feature type="compositionally biased region" description="Low complexity" evidence="1">
    <location>
        <begin position="218"/>
        <end position="234"/>
    </location>
</feature>
<dbReference type="Pfam" id="PF00350">
    <property type="entry name" value="Dynamin_N"/>
    <property type="match status" value="1"/>
</dbReference>
<dbReference type="Proteomes" id="UP000818029">
    <property type="component" value="Chromosome A07"/>
</dbReference>
<feature type="compositionally biased region" description="Acidic residues" evidence="1">
    <location>
        <begin position="100"/>
        <end position="118"/>
    </location>
</feature>
<proteinExistence type="predicted"/>
<dbReference type="PRINTS" id="PR00195">
    <property type="entry name" value="DYNAMIN"/>
</dbReference>
<dbReference type="RefSeq" id="XP_040972492.1">
    <property type="nucleotide sequence ID" value="XM_041116558.1"/>
</dbReference>
<evidence type="ECO:0000313" key="4">
    <source>
        <dbReference type="RefSeq" id="XP_040972492.1"/>
    </source>
</evidence>
<accession>A0ABM3BZK5</accession>
<feature type="region of interest" description="Disordered" evidence="1">
    <location>
        <begin position="100"/>
        <end position="120"/>
    </location>
</feature>
<feature type="compositionally biased region" description="Basic and acidic residues" evidence="1">
    <location>
        <begin position="204"/>
        <end position="217"/>
    </location>
</feature>
<feature type="domain" description="Dynamin GTPase" evidence="2">
    <location>
        <begin position="201"/>
        <end position="374"/>
    </location>
</feature>
<keyword evidence="3" id="KW-1185">Reference proteome</keyword>
<evidence type="ECO:0000259" key="2">
    <source>
        <dbReference type="SMART" id="SM00053"/>
    </source>
</evidence>
<evidence type="ECO:0000313" key="3">
    <source>
        <dbReference type="Proteomes" id="UP000818029"/>
    </source>
</evidence>
<dbReference type="Gene3D" id="3.40.50.300">
    <property type="entry name" value="P-loop containing nucleotide triphosphate hydrolases"/>
    <property type="match status" value="1"/>
</dbReference>
<dbReference type="InterPro" id="IPR027417">
    <property type="entry name" value="P-loop_NTPase"/>
</dbReference>